<keyword evidence="2" id="KW-0472">Membrane</keyword>
<keyword evidence="1" id="KW-0732">Signal</keyword>
<reference evidence="2" key="1">
    <citation type="submission" date="2019-04" db="EMBL/GenBank/DDBJ databases">
        <authorList>
            <consortium name="Science for Life Laboratories"/>
        </authorList>
    </citation>
    <scope>NUCLEOTIDE SEQUENCE</scope>
    <source>
        <strain evidence="2">MBLW1</strain>
    </source>
</reference>
<dbReference type="KEGG" id="tim:GMBLW1_01200"/>
<dbReference type="SUPFAM" id="SSF52317">
    <property type="entry name" value="Class I glutamine amidotransferase-like"/>
    <property type="match status" value="1"/>
</dbReference>
<sequence>MPNIRRFFLGSVMTLLVGAVTGMTVHAADDHTLVYPGGDGPGKGKHIVLISGDEEYRSEEVLPQLARILSVHHGFRCTVLFAIDPKSGNIEPTNVRNIPGLEVLPSADLVVMFLRFRDLPDDQMKWIVDYLEAGKPVVAIRTSTHAFNLNPKSKYANYTWTSKVAGWEGGFGKRLLGETWFTHHGNHGSQSTRGLIAPGAENNPILRGIKSGDIWGPTDVYGVRLPKDVTPLVLGQVLKGMKPTDEPVDGKQNNPMMPIAWTKPYDTGSGKVGKAFVSTIGAANDLPSEGVRRLLVNGCYWAIGMADQIPAQSKVDIVGPFEPSPFKFGGFKKGVKPADLQLK</sequence>
<keyword evidence="2" id="KW-0812">Transmembrane</keyword>
<name>A0A6C2YQC9_9BACT</name>
<organism evidence="2">
    <name type="scientific">Tuwongella immobilis</name>
    <dbReference type="NCBI Taxonomy" id="692036"/>
    <lineage>
        <taxon>Bacteria</taxon>
        <taxon>Pseudomonadati</taxon>
        <taxon>Planctomycetota</taxon>
        <taxon>Planctomycetia</taxon>
        <taxon>Gemmatales</taxon>
        <taxon>Gemmataceae</taxon>
        <taxon>Tuwongella</taxon>
    </lineage>
</organism>
<dbReference type="InParanoid" id="A0A6C2YQC9"/>
<accession>A0A6C2YQC9</accession>
<dbReference type="InterPro" id="IPR029062">
    <property type="entry name" value="Class_I_gatase-like"/>
</dbReference>
<keyword evidence="3" id="KW-1185">Reference proteome</keyword>
<proteinExistence type="predicted"/>
<evidence type="ECO:0000313" key="2">
    <source>
        <dbReference type="EMBL" id="VIP03840.1"/>
    </source>
</evidence>
<dbReference type="Proteomes" id="UP000464378">
    <property type="component" value="Chromosome"/>
</dbReference>
<gene>
    <name evidence="2" type="ORF">GMBLW1_01200</name>
</gene>
<evidence type="ECO:0000256" key="1">
    <source>
        <dbReference type="SAM" id="SignalP"/>
    </source>
</evidence>
<feature type="chain" id="PRO_5033880725" evidence="1">
    <location>
        <begin position="28"/>
        <end position="343"/>
    </location>
</feature>
<protein>
    <submittedName>
        <fullName evidence="2">Uncharacterized protein</fullName>
    </submittedName>
</protein>
<feature type="signal peptide" evidence="1">
    <location>
        <begin position="1"/>
        <end position="27"/>
    </location>
</feature>
<dbReference type="EMBL" id="LR586016">
    <property type="protein sequence ID" value="VIP03840.1"/>
    <property type="molecule type" value="Genomic_DNA"/>
</dbReference>
<dbReference type="EMBL" id="LR593887">
    <property type="protein sequence ID" value="VTS05047.1"/>
    <property type="molecule type" value="Genomic_DNA"/>
</dbReference>
<dbReference type="AlphaFoldDB" id="A0A6C2YQC9"/>
<dbReference type="Gene3D" id="3.40.50.880">
    <property type="match status" value="1"/>
</dbReference>
<evidence type="ECO:0000313" key="3">
    <source>
        <dbReference type="Proteomes" id="UP000464378"/>
    </source>
</evidence>
<dbReference type="RefSeq" id="WP_162658993.1">
    <property type="nucleotide sequence ID" value="NZ_LR593887.1"/>
</dbReference>